<dbReference type="OrthoDB" id="9772814at2"/>
<dbReference type="InterPro" id="IPR002500">
    <property type="entry name" value="PAPS_reduct_dom"/>
</dbReference>
<dbReference type="PANTHER" id="PTHR43196:SF2">
    <property type="entry name" value="PHOSPHOADENOSINE PHOSPHOSULFATE REDUCTASE"/>
    <property type="match status" value="1"/>
</dbReference>
<reference evidence="2 3" key="1">
    <citation type="submission" date="2018-07" db="EMBL/GenBank/DDBJ databases">
        <title>Halomonas rutogse sp. nov., isolated from Lake TangqianCo on Tibetan Plateau.</title>
        <authorList>
            <person name="Lu H."/>
            <person name="Xing P."/>
            <person name="Wu Q."/>
        </authorList>
    </citation>
    <scope>NUCLEOTIDE SEQUENCE [LARGE SCALE GENOMIC DNA]</scope>
    <source>
        <strain evidence="2 3">TQ8S</strain>
    </source>
</reference>
<keyword evidence="2" id="KW-0378">Hydrolase</keyword>
<proteinExistence type="predicted"/>
<evidence type="ECO:0000259" key="1">
    <source>
        <dbReference type="Pfam" id="PF01507"/>
    </source>
</evidence>
<dbReference type="EMBL" id="QPIJ01000001">
    <property type="protein sequence ID" value="RCV93628.1"/>
    <property type="molecule type" value="Genomic_DNA"/>
</dbReference>
<dbReference type="Proteomes" id="UP000253204">
    <property type="component" value="Unassembled WGS sequence"/>
</dbReference>
<protein>
    <submittedName>
        <fullName evidence="2">Phosphohydrolase</fullName>
    </submittedName>
</protein>
<evidence type="ECO:0000313" key="3">
    <source>
        <dbReference type="Proteomes" id="UP000253204"/>
    </source>
</evidence>
<dbReference type="GO" id="GO:0016787">
    <property type="term" value="F:hydrolase activity"/>
    <property type="evidence" value="ECO:0007669"/>
    <property type="project" value="UniProtKB-KW"/>
</dbReference>
<dbReference type="InterPro" id="IPR050128">
    <property type="entry name" value="Sulfate_adenylyltrnsfr_sub2"/>
</dbReference>
<dbReference type="Pfam" id="PF01507">
    <property type="entry name" value="PAPS_reduct"/>
    <property type="match status" value="1"/>
</dbReference>
<feature type="domain" description="Phosphoadenosine phosphosulphate reductase" evidence="1">
    <location>
        <begin position="173"/>
        <end position="261"/>
    </location>
</feature>
<dbReference type="RefSeq" id="WP_114484956.1">
    <property type="nucleotide sequence ID" value="NZ_CBCSHM010000005.1"/>
</dbReference>
<dbReference type="Gene3D" id="3.40.50.620">
    <property type="entry name" value="HUPs"/>
    <property type="match status" value="1"/>
</dbReference>
<dbReference type="InterPro" id="IPR014729">
    <property type="entry name" value="Rossmann-like_a/b/a_fold"/>
</dbReference>
<organism evidence="2 3">
    <name type="scientific">Vreelandella rituensis</name>
    <dbReference type="NCBI Taxonomy" id="2282306"/>
    <lineage>
        <taxon>Bacteria</taxon>
        <taxon>Pseudomonadati</taxon>
        <taxon>Pseudomonadota</taxon>
        <taxon>Gammaproteobacteria</taxon>
        <taxon>Oceanospirillales</taxon>
        <taxon>Halomonadaceae</taxon>
        <taxon>Vreelandella</taxon>
    </lineage>
</organism>
<name>A0A368U8V9_9GAMM</name>
<dbReference type="AlphaFoldDB" id="A0A368U8V9"/>
<gene>
    <name evidence="2" type="ORF">DU506_00290</name>
</gene>
<evidence type="ECO:0000313" key="2">
    <source>
        <dbReference type="EMBL" id="RCV93628.1"/>
    </source>
</evidence>
<sequence>MTVSSHAFDDAFVIPALRQQLDMLGGFEASNDEQNGVYFSAPEIDLSIYDRIVLAFSGGKDSIACLLHLKDLGVDISRIEMWHHDVDGREGSQLMDWTFMADYNRKLADAFGIPLYFSWLQGGLEGEMLKQNDYSQPHKVETPEGLITLERDTSRTKPSTRRRFPQQAASLATRWCSSALKIDVGRRALTNQSRFNNGNTLFITGERREESSGRAKYMQFEPHACDRRGGRLARRVDTWRPVLHWNEERVWDALRRHGVIAPVPYRLSWSRSSCMTCIFNSPRIWATINQYFPERTRMIADYEREFDSTISRNRINVVDLASQAQPMEIDDLEALEQAGRSEYSLPVLLEEGQRWVMPAGAFGKEGCGAV</sequence>
<dbReference type="SUPFAM" id="SSF52402">
    <property type="entry name" value="Adenine nucleotide alpha hydrolases-like"/>
    <property type="match status" value="1"/>
</dbReference>
<dbReference type="PANTHER" id="PTHR43196">
    <property type="entry name" value="SULFATE ADENYLYLTRANSFERASE SUBUNIT 2"/>
    <property type="match status" value="1"/>
</dbReference>
<accession>A0A368U8V9</accession>
<keyword evidence="3" id="KW-1185">Reference proteome</keyword>
<comment type="caution">
    <text evidence="2">The sequence shown here is derived from an EMBL/GenBank/DDBJ whole genome shotgun (WGS) entry which is preliminary data.</text>
</comment>